<dbReference type="Proteomes" id="UP000789831">
    <property type="component" value="Unassembled WGS sequence"/>
</dbReference>
<dbReference type="PANTHER" id="PTHR43029:SF10">
    <property type="entry name" value="AMMONIUM TRANSPORTER MEP2"/>
    <property type="match status" value="1"/>
</dbReference>
<dbReference type="Gene3D" id="1.10.3430.10">
    <property type="entry name" value="Ammonium transporter AmtB like domains"/>
    <property type="match status" value="1"/>
</dbReference>
<evidence type="ECO:0000259" key="9">
    <source>
        <dbReference type="Pfam" id="PF00909"/>
    </source>
</evidence>
<feature type="transmembrane region" description="Helical" evidence="8">
    <location>
        <begin position="363"/>
        <end position="389"/>
    </location>
</feature>
<evidence type="ECO:0000256" key="1">
    <source>
        <dbReference type="ARBA" id="ARBA00004141"/>
    </source>
</evidence>
<feature type="transmembrane region" description="Helical" evidence="8">
    <location>
        <begin position="51"/>
        <end position="69"/>
    </location>
</feature>
<sequence length="456" mass="48622">MSENNTSTESERYRSGDIVFVLISTTLVWIMIPGLGYFYSGMARSKNALSLILLCCATVAVVSIQWWMFGYSLTFSKSGGKFIGNLDNAFFRGVANEPSVGSDTIPDSAFAIFQCMFAAITPALAIGAAAERGRTLPTLVFVFIWSTLIYDPIACWVWGKNGWSKNLGALDFAGGTPIETASGAAALAYCLVLGKRAGHGIDEFKPHNIANVILGAVLLWFGWFGFNGGSALAGNARAINAFIVTNLAASAGGITWMVVDYRLERKWSALSFCLGAVAGMVCITPGCGYVGSAASILFGVAGGTICNFAIKLKDIFDFDDALDVWAVHGVGGIVGNILTAIFAQKSIAILGGEEINGGWLDGHWIQLAYNLAPTAAGCGYSFVGTYIILFTMDKFPGLSLRADAESEAKGLDESELGELAYYHVDRLITINTRTGETKTIKEETLHQTNDTNPAIV</sequence>
<dbReference type="InterPro" id="IPR001905">
    <property type="entry name" value="Ammonium_transpt"/>
</dbReference>
<evidence type="ECO:0000256" key="8">
    <source>
        <dbReference type="RuleBase" id="RU362002"/>
    </source>
</evidence>
<evidence type="ECO:0000256" key="5">
    <source>
        <dbReference type="ARBA" id="ARBA00022989"/>
    </source>
</evidence>
<feature type="transmembrane region" description="Helical" evidence="8">
    <location>
        <begin position="209"/>
        <end position="226"/>
    </location>
</feature>
<dbReference type="AlphaFoldDB" id="A0A9N9GGB8"/>
<evidence type="ECO:0000256" key="2">
    <source>
        <dbReference type="ARBA" id="ARBA00005887"/>
    </source>
</evidence>
<reference evidence="10" key="1">
    <citation type="submission" date="2021-06" db="EMBL/GenBank/DDBJ databases">
        <authorList>
            <person name="Kallberg Y."/>
            <person name="Tangrot J."/>
            <person name="Rosling A."/>
        </authorList>
    </citation>
    <scope>NUCLEOTIDE SEQUENCE</scope>
    <source>
        <strain evidence="10">MT106</strain>
    </source>
</reference>
<evidence type="ECO:0000256" key="4">
    <source>
        <dbReference type="ARBA" id="ARBA00022692"/>
    </source>
</evidence>
<keyword evidence="3 8" id="KW-0813">Transport</keyword>
<evidence type="ECO:0000256" key="7">
    <source>
        <dbReference type="ARBA" id="ARBA00023177"/>
    </source>
</evidence>
<name>A0A9N9GGB8_9GLOM</name>
<dbReference type="InterPro" id="IPR018047">
    <property type="entry name" value="Ammonium_transpt_CS"/>
</dbReference>
<comment type="caution">
    <text evidence="10">The sequence shown here is derived from an EMBL/GenBank/DDBJ whole genome shotgun (WGS) entry which is preliminary data.</text>
</comment>
<protein>
    <recommendedName>
        <fullName evidence="8">Ammonium transporter</fullName>
    </recommendedName>
</protein>
<keyword evidence="4 8" id="KW-0812">Transmembrane</keyword>
<organism evidence="10 11">
    <name type="scientific">Ambispora gerdemannii</name>
    <dbReference type="NCBI Taxonomy" id="144530"/>
    <lineage>
        <taxon>Eukaryota</taxon>
        <taxon>Fungi</taxon>
        <taxon>Fungi incertae sedis</taxon>
        <taxon>Mucoromycota</taxon>
        <taxon>Glomeromycotina</taxon>
        <taxon>Glomeromycetes</taxon>
        <taxon>Archaeosporales</taxon>
        <taxon>Ambisporaceae</taxon>
        <taxon>Ambispora</taxon>
    </lineage>
</organism>
<proteinExistence type="inferred from homology"/>
<evidence type="ECO:0000313" key="11">
    <source>
        <dbReference type="Proteomes" id="UP000789831"/>
    </source>
</evidence>
<feature type="transmembrane region" description="Helical" evidence="8">
    <location>
        <begin position="292"/>
        <end position="310"/>
    </location>
</feature>
<dbReference type="FunFam" id="1.10.3430.10:FF:000011">
    <property type="entry name" value="Ammonium transporter"/>
    <property type="match status" value="1"/>
</dbReference>
<dbReference type="SUPFAM" id="SSF111352">
    <property type="entry name" value="Ammonium transporter"/>
    <property type="match status" value="1"/>
</dbReference>
<dbReference type="GO" id="GO:0005886">
    <property type="term" value="C:plasma membrane"/>
    <property type="evidence" value="ECO:0007669"/>
    <property type="project" value="UniProtKB-SubCell"/>
</dbReference>
<dbReference type="PANTHER" id="PTHR43029">
    <property type="entry name" value="AMMONIUM TRANSPORTER MEP2"/>
    <property type="match status" value="1"/>
</dbReference>
<keyword evidence="7 8" id="KW-0924">Ammonia transport</keyword>
<gene>
    <name evidence="10" type="ORF">AGERDE_LOCUS9458</name>
</gene>
<evidence type="ECO:0000256" key="6">
    <source>
        <dbReference type="ARBA" id="ARBA00023136"/>
    </source>
</evidence>
<accession>A0A9N9GGB8</accession>
<keyword evidence="5 8" id="KW-1133">Transmembrane helix</keyword>
<feature type="transmembrane region" description="Helical" evidence="8">
    <location>
        <begin position="18"/>
        <end position="39"/>
    </location>
</feature>
<comment type="subcellular location">
    <subcellularLocation>
        <location evidence="8">Cell membrane</location>
        <topology evidence="8">Multi-pass membrane protein</topology>
    </subcellularLocation>
    <subcellularLocation>
        <location evidence="1">Membrane</location>
        <topology evidence="1">Multi-pass membrane protein</topology>
    </subcellularLocation>
</comment>
<comment type="similarity">
    <text evidence="2 8">Belongs to the ammonia transporter channel (TC 1.A.11.2) family.</text>
</comment>
<evidence type="ECO:0000256" key="3">
    <source>
        <dbReference type="ARBA" id="ARBA00022448"/>
    </source>
</evidence>
<feature type="transmembrane region" description="Helical" evidence="8">
    <location>
        <begin position="238"/>
        <end position="259"/>
    </location>
</feature>
<dbReference type="OrthoDB" id="534912at2759"/>
<dbReference type="EMBL" id="CAJVPL010002364">
    <property type="protein sequence ID" value="CAG8608299.1"/>
    <property type="molecule type" value="Genomic_DNA"/>
</dbReference>
<dbReference type="Pfam" id="PF00909">
    <property type="entry name" value="Ammonium_transp"/>
    <property type="match status" value="1"/>
</dbReference>
<feature type="transmembrane region" description="Helical" evidence="8">
    <location>
        <begin position="179"/>
        <end position="197"/>
    </location>
</feature>
<feature type="transmembrane region" description="Helical" evidence="8">
    <location>
        <begin position="322"/>
        <end position="343"/>
    </location>
</feature>
<dbReference type="GO" id="GO:0008519">
    <property type="term" value="F:ammonium channel activity"/>
    <property type="evidence" value="ECO:0007669"/>
    <property type="project" value="InterPro"/>
</dbReference>
<feature type="domain" description="Ammonium transporter AmtB-like" evidence="9">
    <location>
        <begin position="19"/>
        <end position="421"/>
    </location>
</feature>
<keyword evidence="6 8" id="KW-0472">Membrane</keyword>
<dbReference type="PROSITE" id="PS01219">
    <property type="entry name" value="AMMONIUM_TRANSP"/>
    <property type="match status" value="1"/>
</dbReference>
<dbReference type="NCBIfam" id="TIGR00836">
    <property type="entry name" value="amt"/>
    <property type="match status" value="1"/>
</dbReference>
<evidence type="ECO:0000313" key="10">
    <source>
        <dbReference type="EMBL" id="CAG8608299.1"/>
    </source>
</evidence>
<feature type="transmembrane region" description="Helical" evidence="8">
    <location>
        <begin position="139"/>
        <end position="159"/>
    </location>
</feature>
<dbReference type="InterPro" id="IPR024041">
    <property type="entry name" value="NH4_transpt_AmtB-like_dom"/>
</dbReference>
<dbReference type="InterPro" id="IPR029020">
    <property type="entry name" value="Ammonium/urea_transptr"/>
</dbReference>
<keyword evidence="11" id="KW-1185">Reference proteome</keyword>
<feature type="transmembrane region" description="Helical" evidence="8">
    <location>
        <begin position="266"/>
        <end position="286"/>
    </location>
</feature>
<feature type="transmembrane region" description="Helical" evidence="8">
    <location>
        <begin position="108"/>
        <end position="127"/>
    </location>
</feature>